<evidence type="ECO:0000259" key="11">
    <source>
        <dbReference type="SMART" id="SM00481"/>
    </source>
</evidence>
<evidence type="ECO:0000256" key="1">
    <source>
        <dbReference type="ARBA" id="ARBA00004496"/>
    </source>
</evidence>
<comment type="function">
    <text evidence="9">DNA polymerase III is a complex, multichain enzyme responsible for most of the replicative synthesis in bacteria. This DNA polymerase also exhibits 3' to 5' exonuclease activity. The alpha chain is the DNA polymerase.</text>
</comment>
<dbReference type="InterPro" id="IPR016195">
    <property type="entry name" value="Pol/histidinol_Pase-like"/>
</dbReference>
<gene>
    <name evidence="12" type="ORF">SAMN05216245_103188</name>
</gene>
<dbReference type="GO" id="GO:0005737">
    <property type="term" value="C:cytoplasm"/>
    <property type="evidence" value="ECO:0007669"/>
    <property type="project" value="UniProtKB-SubCell"/>
</dbReference>
<keyword evidence="6" id="KW-0548">Nucleotidyltransferase</keyword>
<dbReference type="Pfam" id="PF17657">
    <property type="entry name" value="DNA_pol3_finger"/>
    <property type="match status" value="1"/>
</dbReference>
<dbReference type="STRING" id="1123323.SAMN05216245_103188"/>
<dbReference type="RefSeq" id="WP_093913010.1">
    <property type="nucleotide sequence ID" value="NZ_FONL01000003.1"/>
</dbReference>
<dbReference type="CDD" id="cd04485">
    <property type="entry name" value="DnaE_OBF"/>
    <property type="match status" value="1"/>
</dbReference>
<evidence type="ECO:0000256" key="7">
    <source>
        <dbReference type="ARBA" id="ARBA00022705"/>
    </source>
</evidence>
<dbReference type="CDD" id="cd12113">
    <property type="entry name" value="PHP_PolIIIA_DnaE3"/>
    <property type="match status" value="1"/>
</dbReference>
<dbReference type="Gene3D" id="1.10.10.1600">
    <property type="entry name" value="Bacterial DNA polymerase III alpha subunit, thumb domain"/>
    <property type="match status" value="1"/>
</dbReference>
<comment type="catalytic activity">
    <reaction evidence="10">
        <text>DNA(n) + a 2'-deoxyribonucleoside 5'-triphosphate = DNA(n+1) + diphosphate</text>
        <dbReference type="Rhea" id="RHEA:22508"/>
        <dbReference type="Rhea" id="RHEA-COMP:17339"/>
        <dbReference type="Rhea" id="RHEA-COMP:17340"/>
        <dbReference type="ChEBI" id="CHEBI:33019"/>
        <dbReference type="ChEBI" id="CHEBI:61560"/>
        <dbReference type="ChEBI" id="CHEBI:173112"/>
        <dbReference type="EC" id="2.7.7.7"/>
    </reaction>
</comment>
<accession>A0A1I1ZD67</accession>
<dbReference type="Gene3D" id="1.10.150.870">
    <property type="match status" value="1"/>
</dbReference>
<organism evidence="12 13">
    <name type="scientific">Succiniclasticum ruminis DSM 9236</name>
    <dbReference type="NCBI Taxonomy" id="1123323"/>
    <lineage>
        <taxon>Bacteria</taxon>
        <taxon>Bacillati</taxon>
        <taxon>Bacillota</taxon>
        <taxon>Negativicutes</taxon>
        <taxon>Acidaminococcales</taxon>
        <taxon>Acidaminococcaceae</taxon>
        <taxon>Succiniclasticum</taxon>
    </lineage>
</organism>
<reference evidence="12 13" key="1">
    <citation type="submission" date="2016-10" db="EMBL/GenBank/DDBJ databases">
        <authorList>
            <person name="de Groot N.N."/>
        </authorList>
    </citation>
    <scope>NUCLEOTIDE SEQUENCE [LARGE SCALE GENOMIC DNA]</scope>
    <source>
        <strain evidence="12 13">DSM 9236</strain>
    </source>
</reference>
<dbReference type="InterPro" id="IPR004365">
    <property type="entry name" value="NA-bd_OB_tRNA"/>
</dbReference>
<dbReference type="PANTHER" id="PTHR32294:SF0">
    <property type="entry name" value="DNA POLYMERASE III SUBUNIT ALPHA"/>
    <property type="match status" value="1"/>
</dbReference>
<sequence length="1272" mass="143117">MNVPFTHLHVHTQYSLLDGASRPKELLQRAMELGMDSIAITDHGNMYGAVDVYQTAQKLNKEAEKEGKSGIKVIFGCECYITPGSRFDRIDKQPRYHLILLAENQEGYHNLVKLVSLGFIDGFYRKPRIDKDILRKYSKGIICLSACIQGEVPQMILQRNLDGAERALQEYIDIFGKDNFFLEMQNHDLEEERTVNRQLHIFAEKYGVKLVVTNDIHYVKREDASAQDVLLCIQTNKNVDDPDRMRFNNDWYYCKSYEEMRALFPDDEEALHNTHAIAERCNVDLTFGQLLLPEFPIPQEYHNDANEYVRALCEEEIPKRYGTLLTKLSEDNRKKKEKEIQDRLQYELGVIKQMGYAAYFLIVWDFIHYCRSHKDAAGNPDPIPVGPGRGSAAGSIVAYLLHITNIDPLDFDLLFERFLNPQRVSMPDIDTDFCYRRRGEVLDYVIRKYGADHVSLIITFGTLQARAAVRDVGRALGISLPKTDRVAKAVPRELGITLDRALQTKDLRAMYDSDPEVKRMIDIAKSVEGLPRNSGTHAAGVVIAPKPLIELVPLQLDEAADIEAGISQERMITTQFDKNQVEELGLLKMDFLGLRTLTVMDDAVHFIKESTGETVDLDNIPLEDEAVSRMLCAGDTQGVFQLESAGMTRLVERLVPRSMRDLVPLVALYRPGPLDAGMADKFIEGRKRHHAVESIHPLLDGILADTYGVVLYQEQVMQTASILAGFSLGEADILRRAMGKKKVKDLIAMKNRFVEGAQKLHSVPPQKSEEIFDILLKFAGYGFNKSHSVAYGMVAYQTAYLKAHWPAEYFAALLTSIMGDTDKVSWYITVCKDRGIPMLPPDVNASQEGFSVEKGAIRFGLVGIKSVGEGAVREIVRARQEGGPFRDILDFCKRVNYRTLNRRLLENLIKCGAMDSLGAYRSQLLAVYEKTLDLGIQQQRDYNSGQIGLFGGDDFAEVNSVPLPKMDEMSRSVRLKNEKELIGFYVTGHPLDGYREALDKLTPLYTLTGDTPAVRDGQFVNVGGIISSTDIKVTKKGDSMAVLALEDFSSRIEVVVFPQAYNEYHTLLREDAVVEVEGRFNVDERGSKIIASRMVLLEEGKPPVLAAQARNTRRGNGNNFAGRSGNDDYCGNTYYSANTDATAYNFANENPEMYDAAVQQTVNSFSQHTVRDAAENIAGTSPNQDEQGHIKVPVSAIIELVITPERESDIVTRALTAILQKHHGSTMVFLKLMGSRRRIRLDPRYYVNGQDMALQDELRELLGDNAFRVKEI</sequence>
<evidence type="ECO:0000256" key="6">
    <source>
        <dbReference type="ARBA" id="ARBA00022695"/>
    </source>
</evidence>
<dbReference type="PANTHER" id="PTHR32294">
    <property type="entry name" value="DNA POLYMERASE III SUBUNIT ALPHA"/>
    <property type="match status" value="1"/>
</dbReference>
<keyword evidence="7" id="KW-0235">DNA replication</keyword>
<dbReference type="AlphaFoldDB" id="A0A1I1ZD67"/>
<dbReference type="Gene3D" id="3.20.20.140">
    <property type="entry name" value="Metal-dependent hydrolases"/>
    <property type="match status" value="1"/>
</dbReference>
<evidence type="ECO:0000256" key="2">
    <source>
        <dbReference type="ARBA" id="ARBA00009496"/>
    </source>
</evidence>
<dbReference type="NCBIfam" id="NF005298">
    <property type="entry name" value="PRK06826.1"/>
    <property type="match status" value="1"/>
</dbReference>
<dbReference type="Pfam" id="PF14579">
    <property type="entry name" value="HHH_6"/>
    <property type="match status" value="1"/>
</dbReference>
<evidence type="ECO:0000256" key="10">
    <source>
        <dbReference type="ARBA" id="ARBA00049244"/>
    </source>
</evidence>
<evidence type="ECO:0000256" key="9">
    <source>
        <dbReference type="ARBA" id="ARBA00025611"/>
    </source>
</evidence>
<keyword evidence="13" id="KW-1185">Reference proteome</keyword>
<protein>
    <recommendedName>
        <fullName evidence="4">DNA polymerase III subunit alpha</fullName>
        <ecNumber evidence="3">2.7.7.7</ecNumber>
    </recommendedName>
</protein>
<keyword evidence="5" id="KW-0808">Transferase</keyword>
<keyword evidence="8" id="KW-0239">DNA-directed DNA polymerase</keyword>
<dbReference type="EMBL" id="FONL01000003">
    <property type="protein sequence ID" value="SFE28260.1"/>
    <property type="molecule type" value="Genomic_DNA"/>
</dbReference>
<dbReference type="SMART" id="SM00481">
    <property type="entry name" value="POLIIIAc"/>
    <property type="match status" value="1"/>
</dbReference>
<dbReference type="InterPro" id="IPR011708">
    <property type="entry name" value="DNA_pol3_alpha_NTPase_dom"/>
</dbReference>
<evidence type="ECO:0000313" key="12">
    <source>
        <dbReference type="EMBL" id="SFE28260.1"/>
    </source>
</evidence>
<dbReference type="Pfam" id="PF01336">
    <property type="entry name" value="tRNA_anti-codon"/>
    <property type="match status" value="1"/>
</dbReference>
<proteinExistence type="inferred from homology"/>
<dbReference type="InterPro" id="IPR029460">
    <property type="entry name" value="DNAPol_HHH"/>
</dbReference>
<feature type="domain" description="Polymerase/histidinol phosphatase N-terminal" evidence="11">
    <location>
        <begin position="6"/>
        <end position="83"/>
    </location>
</feature>
<dbReference type="InterPro" id="IPR041931">
    <property type="entry name" value="DNA_pol3_alpha_thumb_dom"/>
</dbReference>
<dbReference type="GO" id="GO:0003676">
    <property type="term" value="F:nucleic acid binding"/>
    <property type="evidence" value="ECO:0007669"/>
    <property type="project" value="InterPro"/>
</dbReference>
<comment type="subcellular location">
    <subcellularLocation>
        <location evidence="1">Cytoplasm</location>
    </subcellularLocation>
</comment>
<dbReference type="InterPro" id="IPR040982">
    <property type="entry name" value="DNA_pol3_finger"/>
</dbReference>
<evidence type="ECO:0000256" key="8">
    <source>
        <dbReference type="ARBA" id="ARBA00022932"/>
    </source>
</evidence>
<dbReference type="GO" id="GO:0006260">
    <property type="term" value="P:DNA replication"/>
    <property type="evidence" value="ECO:0007669"/>
    <property type="project" value="UniProtKB-KW"/>
</dbReference>
<dbReference type="InterPro" id="IPR003141">
    <property type="entry name" value="Pol/His_phosphatase_N"/>
</dbReference>
<dbReference type="GO" id="GO:0008408">
    <property type="term" value="F:3'-5' exonuclease activity"/>
    <property type="evidence" value="ECO:0007669"/>
    <property type="project" value="InterPro"/>
</dbReference>
<name>A0A1I1ZD67_9FIRM</name>
<evidence type="ECO:0000256" key="5">
    <source>
        <dbReference type="ARBA" id="ARBA00022679"/>
    </source>
</evidence>
<dbReference type="EC" id="2.7.7.7" evidence="3"/>
<comment type="similarity">
    <text evidence="2">Belongs to the DNA polymerase type-C family. DnaE subfamily.</text>
</comment>
<dbReference type="GO" id="GO:0003887">
    <property type="term" value="F:DNA-directed DNA polymerase activity"/>
    <property type="evidence" value="ECO:0007669"/>
    <property type="project" value="UniProtKB-KW"/>
</dbReference>
<dbReference type="InterPro" id="IPR004805">
    <property type="entry name" value="DnaE2/DnaE/PolC"/>
</dbReference>
<dbReference type="SUPFAM" id="SSF89550">
    <property type="entry name" value="PHP domain-like"/>
    <property type="match status" value="1"/>
</dbReference>
<dbReference type="NCBIfam" id="NF004226">
    <property type="entry name" value="PRK05673.1"/>
    <property type="match status" value="1"/>
</dbReference>
<evidence type="ECO:0000313" key="13">
    <source>
        <dbReference type="Proteomes" id="UP000198896"/>
    </source>
</evidence>
<dbReference type="InterPro" id="IPR004013">
    <property type="entry name" value="PHP_dom"/>
</dbReference>
<dbReference type="Proteomes" id="UP000198896">
    <property type="component" value="Unassembled WGS sequence"/>
</dbReference>
<evidence type="ECO:0000256" key="3">
    <source>
        <dbReference type="ARBA" id="ARBA00012417"/>
    </source>
</evidence>
<evidence type="ECO:0000256" key="4">
    <source>
        <dbReference type="ARBA" id="ARBA00019114"/>
    </source>
</evidence>
<dbReference type="Pfam" id="PF07733">
    <property type="entry name" value="DNA_pol3_alpha"/>
    <property type="match status" value="1"/>
</dbReference>
<dbReference type="Pfam" id="PF02811">
    <property type="entry name" value="PHP"/>
    <property type="match status" value="1"/>
</dbReference>
<dbReference type="OrthoDB" id="9803237at2"/>
<dbReference type="NCBIfam" id="TIGR00594">
    <property type="entry name" value="polc"/>
    <property type="match status" value="1"/>
</dbReference>